<dbReference type="PANTHER" id="PTHR47481">
    <property type="match status" value="1"/>
</dbReference>
<dbReference type="Gene3D" id="3.30.70.330">
    <property type="match status" value="1"/>
</dbReference>
<feature type="compositionally biased region" description="Acidic residues" evidence="2">
    <location>
        <begin position="529"/>
        <end position="546"/>
    </location>
</feature>
<dbReference type="PANTHER" id="PTHR47481:SF22">
    <property type="entry name" value="RETROTRANSPOSON GAG DOMAIN-CONTAINING PROTEIN"/>
    <property type="match status" value="1"/>
</dbReference>
<feature type="domain" description="CCHC-type" evidence="3">
    <location>
        <begin position="233"/>
        <end position="247"/>
    </location>
</feature>
<dbReference type="SUPFAM" id="SSF54928">
    <property type="entry name" value="RNA-binding domain, RBD"/>
    <property type="match status" value="1"/>
</dbReference>
<feature type="region of interest" description="Disordered" evidence="2">
    <location>
        <begin position="525"/>
        <end position="546"/>
    </location>
</feature>
<dbReference type="SMART" id="SM00343">
    <property type="entry name" value="ZnF_C2HC"/>
    <property type="match status" value="1"/>
</dbReference>
<evidence type="ECO:0000256" key="2">
    <source>
        <dbReference type="SAM" id="MobiDB-lite"/>
    </source>
</evidence>
<keyword evidence="1" id="KW-0863">Zinc-finger</keyword>
<dbReference type="InterPro" id="IPR012677">
    <property type="entry name" value="Nucleotide-bd_a/b_plait_sf"/>
</dbReference>
<keyword evidence="1" id="KW-0479">Metal-binding</keyword>
<accession>A0A7J0GGJ7</accession>
<proteinExistence type="predicted"/>
<dbReference type="Pfam" id="PF00098">
    <property type="entry name" value="zf-CCHC"/>
    <property type="match status" value="1"/>
</dbReference>
<dbReference type="Gene3D" id="4.10.60.10">
    <property type="entry name" value="Zinc finger, CCHC-type"/>
    <property type="match status" value="1"/>
</dbReference>
<evidence type="ECO:0000313" key="5">
    <source>
        <dbReference type="Proteomes" id="UP000585474"/>
    </source>
</evidence>
<keyword evidence="1" id="KW-0862">Zinc</keyword>
<dbReference type="Pfam" id="PF22936">
    <property type="entry name" value="Pol_BBD"/>
    <property type="match status" value="1"/>
</dbReference>
<protein>
    <submittedName>
        <fullName evidence="4">PAM68-like protein</fullName>
    </submittedName>
</protein>
<keyword evidence="5" id="KW-1185">Reference proteome</keyword>
<dbReference type="InterPro" id="IPR000504">
    <property type="entry name" value="RRM_dom"/>
</dbReference>
<feature type="compositionally biased region" description="Low complexity" evidence="2">
    <location>
        <begin position="215"/>
        <end position="229"/>
    </location>
</feature>
<evidence type="ECO:0000313" key="4">
    <source>
        <dbReference type="EMBL" id="GFZ09851.1"/>
    </source>
</evidence>
<sequence length="686" mass="77215">MKATINSQFSVERFDGNSSFTLWQRRVKDILVQQGLAKALKGKDAKPETMKDDDWEELMMKCVSTIRLCIADNIINNVMDEDSASALWEKLEKLYLAKSLTNKLHMKRQLYRLKMEKGGSLMEHMNVFNGYLDQLRKVDVKIDEEDKALLLLTSLPDSYDTLVTTLLYGKDTVSLEQVKSSLVFHCTQKRSSFEDGESAALAVQSGNRGKKSDGRSGWSNGSSSSSRGKGVQCYYCKEFGHVKRDCPLRKDKGKKCNDASSCNSLVVADDGDCLTVSEERDGGSLFLGDGTPCKIQGIGNVKIKIFDGAVLTLGGVVYIPKLRRNLISLSRMDSNGCKYFARGGAMKITCGGKVLMKGEKCEGLYRLIGKTVYLTKVWKRCAQRSGYPRCESFAAKTKLCFQVADGCEGVTLVGREDGSREREWKRLDSSHKEKECNSCWRTVYNLQPKRLNQVSVYVENLLEEMDVNWLHQIFGKFGQVTDVFIPKKSVARSNERVTEEQVIVNSIMNTTYICDYKSKTEHHDWNIHEDEDEDRDDDGEEDEAVNDMEDDWISVDAMVVAENMIVTANAEVEANNMESEENSNLIFSSHVSESLPPLRRVNDNNSSWAEKEWVIGCEHESSPTTKAAAAISFSLSSEGIRNRNRLIQNEAQATWLMGKTLGLDYEGTEKEVVSKVVHLEMQDEAR</sequence>
<feature type="region of interest" description="Disordered" evidence="2">
    <location>
        <begin position="204"/>
        <end position="229"/>
    </location>
</feature>
<dbReference type="AlphaFoldDB" id="A0A7J0GGJ7"/>
<dbReference type="SUPFAM" id="SSF57756">
    <property type="entry name" value="Retrovirus zinc finger-like domains"/>
    <property type="match status" value="1"/>
</dbReference>
<dbReference type="GO" id="GO:0008270">
    <property type="term" value="F:zinc ion binding"/>
    <property type="evidence" value="ECO:0007669"/>
    <property type="project" value="UniProtKB-KW"/>
</dbReference>
<dbReference type="Pfam" id="PF14223">
    <property type="entry name" value="Retrotran_gag_2"/>
    <property type="match status" value="1"/>
</dbReference>
<organism evidence="4 5">
    <name type="scientific">Actinidia rufa</name>
    <dbReference type="NCBI Taxonomy" id="165716"/>
    <lineage>
        <taxon>Eukaryota</taxon>
        <taxon>Viridiplantae</taxon>
        <taxon>Streptophyta</taxon>
        <taxon>Embryophyta</taxon>
        <taxon>Tracheophyta</taxon>
        <taxon>Spermatophyta</taxon>
        <taxon>Magnoliopsida</taxon>
        <taxon>eudicotyledons</taxon>
        <taxon>Gunneridae</taxon>
        <taxon>Pentapetalae</taxon>
        <taxon>asterids</taxon>
        <taxon>Ericales</taxon>
        <taxon>Actinidiaceae</taxon>
        <taxon>Actinidia</taxon>
    </lineage>
</organism>
<dbReference type="OrthoDB" id="418757at2759"/>
<comment type="caution">
    <text evidence="4">The sequence shown here is derived from an EMBL/GenBank/DDBJ whole genome shotgun (WGS) entry which is preliminary data.</text>
</comment>
<dbReference type="Proteomes" id="UP000585474">
    <property type="component" value="Unassembled WGS sequence"/>
</dbReference>
<dbReference type="Pfam" id="PF00076">
    <property type="entry name" value="RRM_1"/>
    <property type="match status" value="1"/>
</dbReference>
<dbReference type="InterPro" id="IPR001878">
    <property type="entry name" value="Znf_CCHC"/>
</dbReference>
<dbReference type="InterPro" id="IPR054722">
    <property type="entry name" value="PolX-like_BBD"/>
</dbReference>
<evidence type="ECO:0000259" key="3">
    <source>
        <dbReference type="PROSITE" id="PS50158"/>
    </source>
</evidence>
<reference evidence="4 5" key="1">
    <citation type="submission" date="2019-07" db="EMBL/GenBank/DDBJ databases">
        <title>De Novo Assembly of kiwifruit Actinidia rufa.</title>
        <authorList>
            <person name="Sugita-Konishi S."/>
            <person name="Sato K."/>
            <person name="Mori E."/>
            <person name="Abe Y."/>
            <person name="Kisaki G."/>
            <person name="Hamano K."/>
            <person name="Suezawa K."/>
            <person name="Otani M."/>
            <person name="Fukuda T."/>
            <person name="Manabe T."/>
            <person name="Gomi K."/>
            <person name="Tabuchi M."/>
            <person name="Akimitsu K."/>
            <person name="Kataoka I."/>
        </authorList>
    </citation>
    <scope>NUCLEOTIDE SEQUENCE [LARGE SCALE GENOMIC DNA]</scope>
    <source>
        <strain evidence="5">cv. Fuchu</strain>
    </source>
</reference>
<dbReference type="InterPro" id="IPR036875">
    <property type="entry name" value="Znf_CCHC_sf"/>
</dbReference>
<dbReference type="EMBL" id="BJWL01000021">
    <property type="protein sequence ID" value="GFZ09851.1"/>
    <property type="molecule type" value="Genomic_DNA"/>
</dbReference>
<dbReference type="InterPro" id="IPR035979">
    <property type="entry name" value="RBD_domain_sf"/>
</dbReference>
<dbReference type="PROSITE" id="PS50158">
    <property type="entry name" value="ZF_CCHC"/>
    <property type="match status" value="1"/>
</dbReference>
<evidence type="ECO:0000256" key="1">
    <source>
        <dbReference type="PROSITE-ProRule" id="PRU00047"/>
    </source>
</evidence>
<dbReference type="GO" id="GO:0003723">
    <property type="term" value="F:RNA binding"/>
    <property type="evidence" value="ECO:0007669"/>
    <property type="project" value="InterPro"/>
</dbReference>
<gene>
    <name evidence="4" type="ORF">Acr_21g0004500</name>
</gene>
<name>A0A7J0GGJ7_9ERIC</name>